<evidence type="ECO:0000256" key="1">
    <source>
        <dbReference type="ARBA" id="ARBA00004651"/>
    </source>
</evidence>
<sequence length="411" mass="46174">MKVRFFNVVLRAVTLGVKFTFILSLAIFLPPAEVGLYGLITVTVFYSIYFVGFEFYTYSTRDMVARPKSEWSGLLTSQLAFFCLMYLVVLPASSILFVMGMLPWTLMASIVCLVVLEHLSTELMRLLVAIEKPLLATLVIFVKHALWAVCFTLAMWLDPDFRNIPDLLLFWMIGTFSSIFIGVWPLLKLNWAGALSKLDWRWVKAGVIISVPLLLSSIAVRSLFTFDRYAFEALNGLALLGAYSVYMGVASAMLSFMESGVFVFYYPRMMKAYKERNLGEFQTSYRKLARQSVLWLPVLTAGAGLAGITIFPLLEERVYAENLPLFAAVIVAMAIFIIGYVFQHGLYTMTRDGSIIAENVTGLILAALTLFLFASHSEYWSVTLAMLVGSATATALKYWISLATRRELLLE</sequence>
<feature type="transmembrane region" description="Helical" evidence="6">
    <location>
        <begin position="202"/>
        <end position="224"/>
    </location>
</feature>
<dbReference type="RefSeq" id="WP_206643706.1">
    <property type="nucleotide sequence ID" value="NZ_CP071247.1"/>
</dbReference>
<gene>
    <name evidence="7" type="ORF">LPB19_15100</name>
</gene>
<evidence type="ECO:0000256" key="3">
    <source>
        <dbReference type="ARBA" id="ARBA00022692"/>
    </source>
</evidence>
<evidence type="ECO:0000256" key="5">
    <source>
        <dbReference type="ARBA" id="ARBA00023136"/>
    </source>
</evidence>
<keyword evidence="8" id="KW-1185">Reference proteome</keyword>
<evidence type="ECO:0000256" key="6">
    <source>
        <dbReference type="SAM" id="Phobius"/>
    </source>
</evidence>
<feature type="transmembrane region" description="Helical" evidence="6">
    <location>
        <begin position="354"/>
        <end position="373"/>
    </location>
</feature>
<name>A0ABX7MQA1_9GAMM</name>
<feature type="transmembrane region" description="Helical" evidence="6">
    <location>
        <begin position="169"/>
        <end position="190"/>
    </location>
</feature>
<comment type="subcellular location">
    <subcellularLocation>
        <location evidence="1">Cell membrane</location>
        <topology evidence="1">Multi-pass membrane protein</topology>
    </subcellularLocation>
</comment>
<keyword evidence="4 6" id="KW-1133">Transmembrane helix</keyword>
<dbReference type="InterPro" id="IPR050833">
    <property type="entry name" value="Poly_Biosynth_Transport"/>
</dbReference>
<dbReference type="Proteomes" id="UP000663555">
    <property type="component" value="Chromosome"/>
</dbReference>
<feature type="transmembrane region" description="Helical" evidence="6">
    <location>
        <begin position="244"/>
        <end position="266"/>
    </location>
</feature>
<feature type="transmembrane region" description="Helical" evidence="6">
    <location>
        <begin position="36"/>
        <end position="59"/>
    </location>
</feature>
<feature type="transmembrane region" description="Helical" evidence="6">
    <location>
        <begin position="12"/>
        <end position="30"/>
    </location>
</feature>
<reference evidence="7 8" key="1">
    <citation type="submission" date="2021-03" db="EMBL/GenBank/DDBJ databases">
        <title>Genome sequencing of Marinobacter sp. LPB0319.</title>
        <authorList>
            <person name="Kim J."/>
        </authorList>
    </citation>
    <scope>NUCLEOTIDE SEQUENCE [LARGE SCALE GENOMIC DNA]</scope>
    <source>
        <strain evidence="7 8">LPB0319</strain>
    </source>
</reference>
<evidence type="ECO:0000313" key="7">
    <source>
        <dbReference type="EMBL" id="QSP94486.1"/>
    </source>
</evidence>
<keyword evidence="5 6" id="KW-0472">Membrane</keyword>
<protein>
    <recommendedName>
        <fullName evidence="9">Polysaccharide biosynthesis protein</fullName>
    </recommendedName>
</protein>
<evidence type="ECO:0008006" key="9">
    <source>
        <dbReference type="Google" id="ProtNLM"/>
    </source>
</evidence>
<evidence type="ECO:0000256" key="4">
    <source>
        <dbReference type="ARBA" id="ARBA00022989"/>
    </source>
</evidence>
<feature type="transmembrane region" description="Helical" evidence="6">
    <location>
        <begin position="379"/>
        <end position="400"/>
    </location>
</feature>
<keyword evidence="2" id="KW-1003">Cell membrane</keyword>
<evidence type="ECO:0000256" key="2">
    <source>
        <dbReference type="ARBA" id="ARBA00022475"/>
    </source>
</evidence>
<feature type="transmembrane region" description="Helical" evidence="6">
    <location>
        <begin position="95"/>
        <end position="116"/>
    </location>
</feature>
<feature type="transmembrane region" description="Helical" evidence="6">
    <location>
        <begin position="323"/>
        <end position="342"/>
    </location>
</feature>
<feature type="transmembrane region" description="Helical" evidence="6">
    <location>
        <begin position="293"/>
        <end position="311"/>
    </location>
</feature>
<dbReference type="PANTHER" id="PTHR30250:SF11">
    <property type="entry name" value="O-ANTIGEN TRANSPORTER-RELATED"/>
    <property type="match status" value="1"/>
</dbReference>
<dbReference type="EMBL" id="CP071247">
    <property type="protein sequence ID" value="QSP94486.1"/>
    <property type="molecule type" value="Genomic_DNA"/>
</dbReference>
<organism evidence="7 8">
    <name type="scientific">Marinobacter salinisoli</name>
    <dbReference type="NCBI Taxonomy" id="2769486"/>
    <lineage>
        <taxon>Bacteria</taxon>
        <taxon>Pseudomonadati</taxon>
        <taxon>Pseudomonadota</taxon>
        <taxon>Gammaproteobacteria</taxon>
        <taxon>Pseudomonadales</taxon>
        <taxon>Marinobacteraceae</taxon>
        <taxon>Marinobacter</taxon>
    </lineage>
</organism>
<keyword evidence="3 6" id="KW-0812">Transmembrane</keyword>
<feature type="transmembrane region" description="Helical" evidence="6">
    <location>
        <begin position="71"/>
        <end position="89"/>
    </location>
</feature>
<dbReference type="PANTHER" id="PTHR30250">
    <property type="entry name" value="PST FAMILY PREDICTED COLANIC ACID TRANSPORTER"/>
    <property type="match status" value="1"/>
</dbReference>
<evidence type="ECO:0000313" key="8">
    <source>
        <dbReference type="Proteomes" id="UP000663555"/>
    </source>
</evidence>
<accession>A0ABX7MQA1</accession>
<proteinExistence type="predicted"/>
<feature type="transmembrane region" description="Helical" evidence="6">
    <location>
        <begin position="136"/>
        <end position="157"/>
    </location>
</feature>